<protein>
    <submittedName>
        <fullName evidence="2">Uncharacterized protein</fullName>
    </submittedName>
</protein>
<dbReference type="RefSeq" id="WP_045809021.1">
    <property type="nucleotide sequence ID" value="NZ_LANX01000001.1"/>
</dbReference>
<evidence type="ECO:0000256" key="1">
    <source>
        <dbReference type="SAM" id="Phobius"/>
    </source>
</evidence>
<dbReference type="AlphaFoldDB" id="A0A0F3NMJ0"/>
<feature type="transmembrane region" description="Helical" evidence="1">
    <location>
        <begin position="28"/>
        <end position="51"/>
    </location>
</feature>
<keyword evidence="1" id="KW-0812">Transmembrane</keyword>
<comment type="caution">
    <text evidence="2">The sequence shown here is derived from an EMBL/GenBank/DDBJ whole genome shotgun (WGS) entry which is preliminary data.</text>
</comment>
<name>A0A0F3NMJ0_9RICK</name>
<reference evidence="2 3" key="1">
    <citation type="submission" date="2015-02" db="EMBL/GenBank/DDBJ databases">
        <title>Genome Sequencing of Rickettsiales.</title>
        <authorList>
            <person name="Daugherty S.C."/>
            <person name="Su Q."/>
            <person name="Abolude K."/>
            <person name="Beier-Sexton M."/>
            <person name="Carlyon J.A."/>
            <person name="Carter R."/>
            <person name="Day N.P."/>
            <person name="Dumler S.J."/>
            <person name="Dyachenko V."/>
            <person name="Godinez A."/>
            <person name="Kurtti T.J."/>
            <person name="Lichay M."/>
            <person name="Mullins K.E."/>
            <person name="Ott S."/>
            <person name="Pappas-Brown V."/>
            <person name="Paris D.H."/>
            <person name="Patel P."/>
            <person name="Richards A.L."/>
            <person name="Sadzewicz L."/>
            <person name="Sears K."/>
            <person name="Seidman D."/>
            <person name="Sengamalay N."/>
            <person name="Stenos J."/>
            <person name="Tallon L.J."/>
            <person name="Vincent G."/>
            <person name="Fraser C.M."/>
            <person name="Munderloh U."/>
            <person name="Dunning-Hotopp J.C."/>
        </authorList>
    </citation>
    <scope>NUCLEOTIDE SEQUENCE [LARGE SCALE GENOMIC DNA]</scope>
    <source>
        <strain evidence="2 3">RAC413</strain>
    </source>
</reference>
<dbReference type="Proteomes" id="UP000033562">
    <property type="component" value="Unassembled WGS sequence"/>
</dbReference>
<keyword evidence="1" id="KW-0472">Membrane</keyword>
<evidence type="ECO:0000313" key="3">
    <source>
        <dbReference type="Proteomes" id="UP000033562"/>
    </source>
</evidence>
<keyword evidence="3" id="KW-1185">Reference proteome</keyword>
<keyword evidence="1" id="KW-1133">Transmembrane helix</keyword>
<sequence>MLTANEVEDCNGGLLQERKMRDLYSVRFFFITKSLLFFLSIILSAAISIIVSNEFLLRSVFLQGIGTGLKGIGTGLKSILYANNIPVMVKISLCIVMPVILLSLCLIYFMVKCRGINEEIIKSYGGTLLSNQLIVDDALSKLRVKVIRQEQDFQNLREELLNALAVKQKVIENFFSFTSSQVDEQRCAIEKNNEHFLVISEMLKDSCRSIEKYLTASNAVINDDVSSMQNLLDKLNVMASSQVQNCIKELVSFNAQRVQSLVIFNEMGTQLRYPMHKACFLLKHLVKDFSSVLDVYNKQEIKAKTFFELTFSKNDLLSQAVHGSTALLCRISYYIKKLEQEGCNVCAKVEILESCIKAMCEFKYKGEIGRKLWPLIDADYVISPEHKFKFQYYLSYGIDEICCYTQLMLAIIKLGKLCDKIREDSQEIHDLQKNVCEILHIKDIESIANSKQSNIKRRLSC</sequence>
<proteinExistence type="predicted"/>
<dbReference type="EMBL" id="LANX01000001">
    <property type="protein sequence ID" value="KJV69278.1"/>
    <property type="molecule type" value="Genomic_DNA"/>
</dbReference>
<feature type="transmembrane region" description="Helical" evidence="1">
    <location>
        <begin position="87"/>
        <end position="111"/>
    </location>
</feature>
<organism evidence="2 3">
    <name type="scientific">Candidatus Neoehrlichia procyonis str. RAC413</name>
    <dbReference type="NCBI Taxonomy" id="1359163"/>
    <lineage>
        <taxon>Bacteria</taxon>
        <taxon>Pseudomonadati</taxon>
        <taxon>Pseudomonadota</taxon>
        <taxon>Alphaproteobacteria</taxon>
        <taxon>Rickettsiales</taxon>
        <taxon>Anaplasmataceae</taxon>
        <taxon>Candidatus Neoehrlichia</taxon>
    </lineage>
</organism>
<accession>A0A0F3NMJ0</accession>
<evidence type="ECO:0000313" key="2">
    <source>
        <dbReference type="EMBL" id="KJV69278.1"/>
    </source>
</evidence>
<gene>
    <name evidence="2" type="ORF">NLO413_0662</name>
</gene>